<dbReference type="InterPro" id="IPR036770">
    <property type="entry name" value="Ankyrin_rpt-contain_sf"/>
</dbReference>
<dbReference type="PROSITE" id="PS50088">
    <property type="entry name" value="ANK_REPEAT"/>
    <property type="match status" value="2"/>
</dbReference>
<evidence type="ECO:0008006" key="5">
    <source>
        <dbReference type="Google" id="ProtNLM"/>
    </source>
</evidence>
<feature type="region of interest" description="Disordered" evidence="2">
    <location>
        <begin position="147"/>
        <end position="181"/>
    </location>
</feature>
<feature type="region of interest" description="Disordered" evidence="2">
    <location>
        <begin position="1"/>
        <end position="21"/>
    </location>
</feature>
<feature type="compositionally biased region" description="Basic and acidic residues" evidence="2">
    <location>
        <begin position="1033"/>
        <end position="1042"/>
    </location>
</feature>
<feature type="compositionally biased region" description="Polar residues" evidence="2">
    <location>
        <begin position="224"/>
        <end position="251"/>
    </location>
</feature>
<feature type="compositionally biased region" description="Low complexity" evidence="2">
    <location>
        <begin position="809"/>
        <end position="836"/>
    </location>
</feature>
<feature type="compositionally biased region" description="Low complexity" evidence="2">
    <location>
        <begin position="998"/>
        <end position="1032"/>
    </location>
</feature>
<feature type="region of interest" description="Disordered" evidence="2">
    <location>
        <begin position="803"/>
        <end position="926"/>
    </location>
</feature>
<organism evidence="3 4">
    <name type="scientific">Schistosoma mattheei</name>
    <dbReference type="NCBI Taxonomy" id="31246"/>
    <lineage>
        <taxon>Eukaryota</taxon>
        <taxon>Metazoa</taxon>
        <taxon>Spiralia</taxon>
        <taxon>Lophotrochozoa</taxon>
        <taxon>Platyhelminthes</taxon>
        <taxon>Trematoda</taxon>
        <taxon>Digenea</taxon>
        <taxon>Strigeidida</taxon>
        <taxon>Schistosomatoidea</taxon>
        <taxon>Schistosomatidae</taxon>
        <taxon>Schistosoma</taxon>
    </lineage>
</organism>
<feature type="region of interest" description="Disordered" evidence="2">
    <location>
        <begin position="342"/>
        <end position="385"/>
    </location>
</feature>
<dbReference type="PANTHER" id="PTHR24149">
    <property type="entry name" value="ANKYRIN REPEAT DOMAIN-CONTAINING PROTEIN 12"/>
    <property type="match status" value="1"/>
</dbReference>
<feature type="region of interest" description="Disordered" evidence="2">
    <location>
        <begin position="991"/>
        <end position="1042"/>
    </location>
</feature>
<accession>A0AA85BU88</accession>
<feature type="region of interest" description="Disordered" evidence="2">
    <location>
        <begin position="283"/>
        <end position="322"/>
    </location>
</feature>
<dbReference type="InterPro" id="IPR002110">
    <property type="entry name" value="Ankyrin_rpt"/>
</dbReference>
<feature type="compositionally biased region" description="Basic and acidic residues" evidence="2">
    <location>
        <begin position="857"/>
        <end position="873"/>
    </location>
</feature>
<feature type="compositionally biased region" description="Polar residues" evidence="2">
    <location>
        <begin position="884"/>
        <end position="897"/>
    </location>
</feature>
<name>A0AA85BU88_9TREM</name>
<feature type="compositionally biased region" description="Low complexity" evidence="2">
    <location>
        <begin position="256"/>
        <end position="269"/>
    </location>
</feature>
<keyword evidence="1" id="KW-0040">ANK repeat</keyword>
<feature type="repeat" description="ANK" evidence="1">
    <location>
        <begin position="91"/>
        <end position="123"/>
    </location>
</feature>
<evidence type="ECO:0000313" key="4">
    <source>
        <dbReference type="WBParaSite" id="SMTH1_76430.4"/>
    </source>
</evidence>
<dbReference type="Pfam" id="PF12796">
    <property type="entry name" value="Ank_2"/>
    <property type="match status" value="1"/>
</dbReference>
<reference evidence="4" key="1">
    <citation type="submission" date="2023-11" db="UniProtKB">
        <authorList>
            <consortium name="WormBaseParasite"/>
        </authorList>
    </citation>
    <scope>IDENTIFICATION</scope>
</reference>
<dbReference type="Gene3D" id="1.25.40.20">
    <property type="entry name" value="Ankyrin repeat-containing domain"/>
    <property type="match status" value="1"/>
</dbReference>
<proteinExistence type="predicted"/>
<evidence type="ECO:0000313" key="3">
    <source>
        <dbReference type="Proteomes" id="UP000050791"/>
    </source>
</evidence>
<feature type="compositionally biased region" description="Low complexity" evidence="2">
    <location>
        <begin position="343"/>
        <end position="382"/>
    </location>
</feature>
<feature type="region of interest" description="Disordered" evidence="2">
    <location>
        <begin position="196"/>
        <end position="270"/>
    </location>
</feature>
<dbReference type="InterPro" id="IPR053210">
    <property type="entry name" value="ANKRD12"/>
</dbReference>
<dbReference type="SMART" id="SM00248">
    <property type="entry name" value="ANK"/>
    <property type="match status" value="3"/>
</dbReference>
<dbReference type="GO" id="GO:0005654">
    <property type="term" value="C:nucleoplasm"/>
    <property type="evidence" value="ECO:0007669"/>
    <property type="project" value="TreeGrafter"/>
</dbReference>
<feature type="compositionally biased region" description="Polar residues" evidence="2">
    <location>
        <begin position="198"/>
        <end position="209"/>
    </location>
</feature>
<feature type="repeat" description="ANK" evidence="1">
    <location>
        <begin position="58"/>
        <end position="90"/>
    </location>
</feature>
<feature type="compositionally biased region" description="Basic residues" evidence="2">
    <location>
        <begin position="842"/>
        <end position="852"/>
    </location>
</feature>
<dbReference type="PROSITE" id="PS50297">
    <property type="entry name" value="ANK_REP_REGION"/>
    <property type="match status" value="2"/>
</dbReference>
<feature type="region of interest" description="Disordered" evidence="2">
    <location>
        <begin position="397"/>
        <end position="419"/>
    </location>
</feature>
<feature type="compositionally biased region" description="Low complexity" evidence="2">
    <location>
        <begin position="409"/>
        <end position="419"/>
    </location>
</feature>
<feature type="compositionally biased region" description="Polar residues" evidence="2">
    <location>
        <begin position="295"/>
        <end position="321"/>
    </location>
</feature>
<feature type="compositionally biased region" description="Polar residues" evidence="2">
    <location>
        <begin position="905"/>
        <end position="918"/>
    </location>
</feature>
<dbReference type="SUPFAM" id="SSF48403">
    <property type="entry name" value="Ankyrin repeat"/>
    <property type="match status" value="1"/>
</dbReference>
<evidence type="ECO:0000256" key="2">
    <source>
        <dbReference type="SAM" id="MobiDB-lite"/>
    </source>
</evidence>
<protein>
    <recommendedName>
        <fullName evidence="5">ANK_REP_REGION domain-containing protein</fullName>
    </recommendedName>
</protein>
<dbReference type="Proteomes" id="UP000050791">
    <property type="component" value="Unassembled WGS sequence"/>
</dbReference>
<dbReference type="WBParaSite" id="SMTH1_76430.4">
    <property type="protein sequence ID" value="SMTH1_76430.4"/>
    <property type="gene ID" value="SMTH1_76430"/>
</dbReference>
<feature type="compositionally biased region" description="Polar residues" evidence="2">
    <location>
        <begin position="147"/>
        <end position="161"/>
    </location>
</feature>
<feature type="compositionally biased region" description="Basic residues" evidence="2">
    <location>
        <begin position="162"/>
        <end position="174"/>
    </location>
</feature>
<evidence type="ECO:0000256" key="1">
    <source>
        <dbReference type="PROSITE-ProRule" id="PRU00023"/>
    </source>
</evidence>
<dbReference type="PANTHER" id="PTHR24149:SF14">
    <property type="entry name" value="ANKYRIN REPEAT DOMAIN 12"/>
    <property type="match status" value="1"/>
</dbReference>
<feature type="region of interest" description="Disordered" evidence="2">
    <location>
        <begin position="1405"/>
        <end position="1430"/>
    </location>
</feature>
<sequence length="1430" mass="153282">MRDERKRVKDQEGSEKRDSRRPLTVRDVSLIRLAKNGDLDSIKQMIKEGVNINEQDETGWTVLHEACVRNLPRMVDYLLRHGADPSISNINGEMALHCAARVGCLRIVRALIYYNADPLVSNHRGEKPLDLCHDPEVSSFLKQHTETNQSHMLTSSGSGKSSHLKVRQHAHGTKHLMSSFSGTTISSSTEYYGGGGKDNSSIASPSNVCSDSEDDGHSHSGLSITANTSHHNISPINTNQQLDLNCLSSTGHHNHPTSSPSLSSVPKSVTDVHISSAKSLKKDPYAFEDDENDETVNNSGNSLLHSASGVNNSNNTNTQATGHIGVHSGCGVSVGAPANLNKSTSSNSTISSSSTTTITTTTTTTTTSVNTNTNTSPNSNISLGSIDSLSKHTRQLSSSNLSTTVECGNTTLDSNNDNTLTTLTGTNNSALTTTAAPNNSSNYTTSNNNCASIGGPPLRLRFAKEAGQYTLMEHQQQQIDLSLSNCDANLVPSSSGIICTPTEASHVTVISDSDNDNKNMNFQMDIDNNNNNNSSGNVSNEHNSNMGTSMTIKSEPITVSGDEELNHVSTSCHSESSGGEEISAQKVPPLRIKFASGTSGDESSSMTSSCMSVGATGGGLAIHPINNVENNSTNESNMNDKCDVKPRVSDDGLMTVNNKSDGKEVGVTVTSLVSTSVVSLNTPVPDKVSCSIVENIGDGNSGSSTTTTITATCTTETVHDQYSSYHEKLSKSCDHVVATNVHHVESSTELSISCTPPSTCITSAGMNTSVNITSGVNTVEMNSNRSNASNANRVKMDNMLETSECHGKSGNNNSNNNHNNNNHTHNRSNNTNNGNREVSKDTHRHRSGRTLRSHTAAQREKEEKERHTDDATPIKKRKLRSRSDTVTNHENISHQSRSGGGIGTANANNSPVTTVHAGSSTESSNVSLSSNAVANMDVIEDTHGCSTVTASSQSDSYMDNEEKKVSVGSSQSTVLTDKDTTDVHMTCVSEMEGGHSVSSSTTTSSSTNTAASTTTHTPTPTTTTTTTTTDNDNSNKMEVDGKPEMCGTAVSVVTLNMDGSNDVNVVSSVSEVGVTTVVTTTVGVAGIATSTPSSSSLVEQIGGCYSEADCDMSYLFCPSAPGDEDRKDVELLKFQNPYDKAAELNKNLRELVNNLVKVHPKAPCGYQDYLLVTRNYLLANQLSFATYVKRSAPSHLEATFVELFNEQEEERYAQALKHQSEREHLQLGAEQAVLRAQTRGALAVANQSKPYSFCSILSYNDLTYIPPVGKLENREEENIRDRFTPRTFIGWLQDIIDTFQNEKKKLLCRQLHEAESLMMVQKLDWEMKTRETLASNIDCIGVVDVFKDIPANYVPLIPVPNDFPLFAHDPVHRTTTTTTTTAAPVAAATTMSTTPSTSIPITPTTNTNTHTAVNNSPTVSATTTTLTNNS</sequence>
<feature type="compositionally biased region" description="Polar residues" evidence="2">
    <location>
        <begin position="397"/>
        <end position="408"/>
    </location>
</feature>